<reference evidence="4" key="1">
    <citation type="submission" date="2023-01" db="EMBL/GenBank/DDBJ databases">
        <title>The chitinases involved in constricting ring structure development in the nematode-trapping fungus Drechslerella dactyloides.</title>
        <authorList>
            <person name="Wang R."/>
            <person name="Zhang L."/>
            <person name="Tang P."/>
            <person name="Li S."/>
            <person name="Liang L."/>
        </authorList>
    </citation>
    <scope>NUCLEOTIDE SEQUENCE</scope>
    <source>
        <strain evidence="4">YMF1.00031</strain>
    </source>
</reference>
<evidence type="ECO:0000313" key="5">
    <source>
        <dbReference type="Proteomes" id="UP001221413"/>
    </source>
</evidence>
<name>A0AAD6IVQ6_DREDA</name>
<keyword evidence="2" id="KW-0067">ATP-binding</keyword>
<dbReference type="PANTHER" id="PTHR14187:SF5">
    <property type="entry name" value="HEAT SHOCK 70 KDA PROTEIN 12A"/>
    <property type="match status" value="1"/>
</dbReference>
<evidence type="ECO:0000256" key="2">
    <source>
        <dbReference type="ARBA" id="ARBA00022840"/>
    </source>
</evidence>
<dbReference type="SUPFAM" id="SSF53067">
    <property type="entry name" value="Actin-like ATPase domain"/>
    <property type="match status" value="2"/>
</dbReference>
<comment type="caution">
    <text evidence="4">The sequence shown here is derived from an EMBL/GenBank/DDBJ whole genome shotgun (WGS) entry which is preliminary data.</text>
</comment>
<sequence length="1010" mass="112069">MEFAFNAHGLDTVNQAVRSYVKAEDDEVHRTFISERHRARMSQKRILAALAERGVQMTLSHLKRLYGIWGLSKKNLTMKRKLYVRNGIRKRQNNGKTAHVAKLRKSGRKLDQDEIQDIMAISPRHFEDVKPSPGDIEFLTPTPCAVTPAQLSTADVDMSDWTGDIEASKDDPEPGTMLNDTESVFENRIAHSVSQQPSKIDIDGNFGRSPITDDDGDCFDSGILHSDCADSETEKMIAGGNRRLPERPEFECTTDTVPYPEPHRAPKECSQFEHKSAPRPATGSPGQGNTVPPSGPERGCAPNPTPGTSRPMYSPQQQHAHPAFNQQPLNQQWTGQSQFQAGYSQQPLQPPQPPMSPPPMSPMSPGPAGYGNPYDQKVGFPPQPMMQQVPQQFQQYGAGFPAQQFPNTAVGFNGYHPQAAPGFMPSAAPAPGQVMQFQNFAGPAPGAAGRHKIVVGLDFGTTYSGLAFADTTPGEPQISVIQNWPSCGNSAISQVCTEIAYTAESGSQFSWGYDIQPSLTVLKWFKLFLEYPDEQIKEMCELPPGKTILDVTADFLGAVYRHAMEQLYLQRGRPVMEITQVDFVLTIPAVWNELACMRTRKAAERAGFTKNHTLNMCTEPEAAALYTLRSAECSANVGDKVIVCDAGGGTVDLISYNIRRIVPRLEVDEAVVGTGDTCGSTYIDQAFEDFFRIRMGEHYDLRVAQHQRVMRNFEEVKCGFRDREDQETYSVIVPGKNNIPEAGVVDGEFEISRAEMRALFDPVVDKVIGLIAEQVKQIHLVDRSPGNLKILLVGGFGQSPYLYKRVLEWAKPQGIDVLQPGDGGAAVVKGAVIRGLDLAIPPQAVGGAADPSRAVMVRKCRKHYGTLMIAHFIPGQHLEEDGFIDPLTGLKMARNQISWFVYKGAPITDDKKISQQFHRTFRKTTLWEDTLVVCEDDMPPPRLTPRVKILCKLTADMTRHSKRIFEVQYGWFRKIYTCAYRVDMTLRAGYMTFELVYKGISYGAVSVELQ</sequence>
<dbReference type="CDD" id="cd10170">
    <property type="entry name" value="ASKHA_NBD_HSP70"/>
    <property type="match status" value="1"/>
</dbReference>
<feature type="compositionally biased region" description="Pro residues" evidence="3">
    <location>
        <begin position="348"/>
        <end position="365"/>
    </location>
</feature>
<accession>A0AAD6IVQ6</accession>
<dbReference type="InterPro" id="IPR013126">
    <property type="entry name" value="Hsp_70_fam"/>
</dbReference>
<protein>
    <submittedName>
        <fullName evidence="4">Heat shock protein</fullName>
    </submittedName>
</protein>
<evidence type="ECO:0000256" key="3">
    <source>
        <dbReference type="SAM" id="MobiDB-lite"/>
    </source>
</evidence>
<dbReference type="PANTHER" id="PTHR14187">
    <property type="entry name" value="ALPHA KINASE/ELONGATION FACTOR 2 KINASE"/>
    <property type="match status" value="1"/>
</dbReference>
<proteinExistence type="predicted"/>
<dbReference type="GO" id="GO:0140662">
    <property type="term" value="F:ATP-dependent protein folding chaperone"/>
    <property type="evidence" value="ECO:0007669"/>
    <property type="project" value="InterPro"/>
</dbReference>
<dbReference type="Proteomes" id="UP001221413">
    <property type="component" value="Unassembled WGS sequence"/>
</dbReference>
<keyword evidence="5" id="KW-1185">Reference proteome</keyword>
<feature type="region of interest" description="Disordered" evidence="3">
    <location>
        <begin position="334"/>
        <end position="375"/>
    </location>
</feature>
<feature type="compositionally biased region" description="Basic and acidic residues" evidence="3">
    <location>
        <begin position="261"/>
        <end position="276"/>
    </location>
</feature>
<evidence type="ECO:0000256" key="1">
    <source>
        <dbReference type="ARBA" id="ARBA00022741"/>
    </source>
</evidence>
<dbReference type="GO" id="GO:0005524">
    <property type="term" value="F:ATP binding"/>
    <property type="evidence" value="ECO:0007669"/>
    <property type="project" value="UniProtKB-KW"/>
</dbReference>
<dbReference type="AlphaFoldDB" id="A0AAD6IVQ6"/>
<dbReference type="EMBL" id="JAQGDS010000006">
    <property type="protein sequence ID" value="KAJ6259608.1"/>
    <property type="molecule type" value="Genomic_DNA"/>
</dbReference>
<dbReference type="Gene3D" id="3.90.640.10">
    <property type="entry name" value="Actin, Chain A, domain 4"/>
    <property type="match status" value="1"/>
</dbReference>
<dbReference type="Pfam" id="PF00012">
    <property type="entry name" value="HSP70"/>
    <property type="match status" value="1"/>
</dbReference>
<dbReference type="Gene3D" id="3.30.420.40">
    <property type="match status" value="2"/>
</dbReference>
<keyword evidence="1" id="KW-0547">Nucleotide-binding</keyword>
<organism evidence="4 5">
    <name type="scientific">Drechslerella dactyloides</name>
    <name type="common">Nematode-trapping fungus</name>
    <name type="synonym">Arthrobotrys dactyloides</name>
    <dbReference type="NCBI Taxonomy" id="74499"/>
    <lineage>
        <taxon>Eukaryota</taxon>
        <taxon>Fungi</taxon>
        <taxon>Dikarya</taxon>
        <taxon>Ascomycota</taxon>
        <taxon>Pezizomycotina</taxon>
        <taxon>Orbiliomycetes</taxon>
        <taxon>Orbiliales</taxon>
        <taxon>Orbiliaceae</taxon>
        <taxon>Drechslerella</taxon>
    </lineage>
</organism>
<feature type="compositionally biased region" description="Polar residues" evidence="3">
    <location>
        <begin position="334"/>
        <end position="343"/>
    </location>
</feature>
<feature type="region of interest" description="Disordered" evidence="3">
    <location>
        <begin position="239"/>
        <end position="320"/>
    </location>
</feature>
<evidence type="ECO:0000313" key="4">
    <source>
        <dbReference type="EMBL" id="KAJ6259608.1"/>
    </source>
</evidence>
<dbReference type="InterPro" id="IPR043129">
    <property type="entry name" value="ATPase_NBD"/>
</dbReference>
<gene>
    <name evidence="4" type="ORF">Dda_5246</name>
</gene>
<keyword evidence="4" id="KW-0346">Stress response</keyword>